<accession>A0A0N0CEY0</accession>
<protein>
    <submittedName>
        <fullName evidence="1">Uncharacterized protein</fullName>
    </submittedName>
</protein>
<gene>
    <name evidence="1" type="ORF">I602_580</name>
</gene>
<evidence type="ECO:0000313" key="1">
    <source>
        <dbReference type="EMBL" id="KOY51020.1"/>
    </source>
</evidence>
<comment type="caution">
    <text evidence="1">The sequence shown here is derived from an EMBL/GenBank/DDBJ whole genome shotgun (WGS) entry which is preliminary data.</text>
</comment>
<evidence type="ECO:0000313" key="2">
    <source>
        <dbReference type="Proteomes" id="UP000037716"/>
    </source>
</evidence>
<organism evidence="1 2">
    <name type="scientific">Polaribacter dokdonensis DSW-5</name>
    <dbReference type="NCBI Taxonomy" id="1300348"/>
    <lineage>
        <taxon>Bacteria</taxon>
        <taxon>Pseudomonadati</taxon>
        <taxon>Bacteroidota</taxon>
        <taxon>Flavobacteriia</taxon>
        <taxon>Flavobacteriales</taxon>
        <taxon>Flavobacteriaceae</taxon>
    </lineage>
</organism>
<dbReference type="Proteomes" id="UP000037716">
    <property type="component" value="Unassembled WGS sequence"/>
</dbReference>
<dbReference type="STRING" id="1300348.I602_580"/>
<dbReference type="AlphaFoldDB" id="A0A0N0CEY0"/>
<reference evidence="1 2" key="1">
    <citation type="submission" date="2015-07" db="EMBL/GenBank/DDBJ databases">
        <title>Genome of Polaribacter dokdonenesis DSW-5, isolated from seawater off Dokdo in Korea.</title>
        <authorList>
            <person name="Yoon K."/>
            <person name="Song J.Y."/>
            <person name="Kim J.F."/>
        </authorList>
    </citation>
    <scope>NUCLEOTIDE SEQUENCE [LARGE SCALE GENOMIC DNA]</scope>
    <source>
        <strain evidence="1 2">DSW-5</strain>
    </source>
</reference>
<dbReference type="EMBL" id="LGBR01000001">
    <property type="protein sequence ID" value="KOY51020.1"/>
    <property type="molecule type" value="Genomic_DNA"/>
</dbReference>
<proteinExistence type="predicted"/>
<name>A0A0N0CEY0_9FLAO</name>
<dbReference type="PATRIC" id="fig|1300348.6.peg.579"/>
<sequence>MFLAYIKMKNKSKKFCCKQTTTFIDIYRIIENATNCNFYQQSLLIME</sequence>